<dbReference type="SUPFAM" id="SSF57716">
    <property type="entry name" value="Glucocorticoid receptor-like (DNA-binding domain)"/>
    <property type="match status" value="2"/>
</dbReference>
<evidence type="ECO:0000313" key="7">
    <source>
        <dbReference type="EMBL" id="KAJ1188328.1"/>
    </source>
</evidence>
<dbReference type="CDD" id="cd09442">
    <property type="entry name" value="LIM_Eplin_like"/>
    <property type="match status" value="1"/>
</dbReference>
<keyword evidence="1 4" id="KW-0479">Metal-binding</keyword>
<name>A0AAV7UH53_PLEWA</name>
<keyword evidence="2 4" id="KW-0862">Zinc</keyword>
<dbReference type="Pfam" id="PF00412">
    <property type="entry name" value="LIM"/>
    <property type="match status" value="1"/>
</dbReference>
<accession>A0AAV7UH53</accession>
<dbReference type="GO" id="GO:0046872">
    <property type="term" value="F:metal ion binding"/>
    <property type="evidence" value="ECO:0007669"/>
    <property type="project" value="UniProtKB-KW"/>
</dbReference>
<dbReference type="FunFam" id="2.10.110.10:FF:000002">
    <property type="entry name" value="LIM domain and actin-binding 1"/>
    <property type="match status" value="1"/>
</dbReference>
<organism evidence="7 8">
    <name type="scientific">Pleurodeles waltl</name>
    <name type="common">Iberian ribbed newt</name>
    <dbReference type="NCBI Taxonomy" id="8319"/>
    <lineage>
        <taxon>Eukaryota</taxon>
        <taxon>Metazoa</taxon>
        <taxon>Chordata</taxon>
        <taxon>Craniata</taxon>
        <taxon>Vertebrata</taxon>
        <taxon>Euteleostomi</taxon>
        <taxon>Amphibia</taxon>
        <taxon>Batrachia</taxon>
        <taxon>Caudata</taxon>
        <taxon>Salamandroidea</taxon>
        <taxon>Salamandridae</taxon>
        <taxon>Pleurodelinae</taxon>
        <taxon>Pleurodeles</taxon>
    </lineage>
</organism>
<comment type="caution">
    <text evidence="7">The sequence shown here is derived from an EMBL/GenBank/DDBJ whole genome shotgun (WGS) entry which is preliminary data.</text>
</comment>
<keyword evidence="3 4" id="KW-0440">LIM domain</keyword>
<evidence type="ECO:0000256" key="5">
    <source>
        <dbReference type="SAM" id="MobiDB-lite"/>
    </source>
</evidence>
<evidence type="ECO:0000256" key="4">
    <source>
        <dbReference type="PROSITE-ProRule" id="PRU00125"/>
    </source>
</evidence>
<protein>
    <recommendedName>
        <fullName evidence="6">LIM zinc-binding domain-containing protein</fullName>
    </recommendedName>
</protein>
<reference evidence="7" key="1">
    <citation type="journal article" date="2022" name="bioRxiv">
        <title>Sequencing and chromosome-scale assembly of the giantPleurodeles waltlgenome.</title>
        <authorList>
            <person name="Brown T."/>
            <person name="Elewa A."/>
            <person name="Iarovenko S."/>
            <person name="Subramanian E."/>
            <person name="Araus A.J."/>
            <person name="Petzold A."/>
            <person name="Susuki M."/>
            <person name="Suzuki K.-i.T."/>
            <person name="Hayashi T."/>
            <person name="Toyoda A."/>
            <person name="Oliveira C."/>
            <person name="Osipova E."/>
            <person name="Leigh N.D."/>
            <person name="Simon A."/>
            <person name="Yun M.H."/>
        </authorList>
    </citation>
    <scope>NUCLEOTIDE SEQUENCE</scope>
    <source>
        <strain evidence="7">20211129_DDA</strain>
        <tissue evidence="7">Liver</tissue>
    </source>
</reference>
<dbReference type="InterPro" id="IPR001781">
    <property type="entry name" value="Znf_LIM"/>
</dbReference>
<feature type="region of interest" description="Disordered" evidence="5">
    <location>
        <begin position="515"/>
        <end position="581"/>
    </location>
</feature>
<feature type="region of interest" description="Disordered" evidence="5">
    <location>
        <begin position="48"/>
        <end position="93"/>
    </location>
</feature>
<dbReference type="Proteomes" id="UP001066276">
    <property type="component" value="Chromosome 3_1"/>
</dbReference>
<gene>
    <name evidence="7" type="ORF">NDU88_005089</name>
</gene>
<dbReference type="EMBL" id="JANPWB010000005">
    <property type="protein sequence ID" value="KAJ1188328.1"/>
    <property type="molecule type" value="Genomic_DNA"/>
</dbReference>
<keyword evidence="8" id="KW-1185">Reference proteome</keyword>
<dbReference type="PROSITE" id="PS50023">
    <property type="entry name" value="LIM_DOMAIN_2"/>
    <property type="match status" value="1"/>
</dbReference>
<dbReference type="AlphaFoldDB" id="A0AAV7UH53"/>
<evidence type="ECO:0000313" key="8">
    <source>
        <dbReference type="Proteomes" id="UP001066276"/>
    </source>
</evidence>
<feature type="domain" description="LIM zinc-binding" evidence="6">
    <location>
        <begin position="316"/>
        <end position="376"/>
    </location>
</feature>
<proteinExistence type="predicted"/>
<evidence type="ECO:0000256" key="3">
    <source>
        <dbReference type="ARBA" id="ARBA00023038"/>
    </source>
</evidence>
<dbReference type="SMART" id="SM00132">
    <property type="entry name" value="LIM"/>
    <property type="match status" value="1"/>
</dbReference>
<evidence type="ECO:0000256" key="2">
    <source>
        <dbReference type="ARBA" id="ARBA00022833"/>
    </source>
</evidence>
<dbReference type="PANTHER" id="PTHR24206">
    <property type="entry name" value="OS06G0237300 PROTEIN"/>
    <property type="match status" value="1"/>
</dbReference>
<sequence length="609" mass="67176">MTETHGVAGNVPVREDLQAARRIERFEIPLDSLKMMFEKPNRIVVLQPRRGGKKKEVESEQSLISPTLKKQPGRYSNSTTKTSDQKGGKISFEKMSSPNEENVFLKGSSESGKHLSELSEGSVPSSASVLLDLQEAASLKDRMAMYQAAVSKKLNSSANTTEDTETCTVPGGLASMKKQFEKGDITSSHNTFAQYQYQHTSVKEIRSSSEVTVQSSTQEIKQLDHLTPTAIQCSTFQNEEATAREQSVHETNISSNLHQDFAANAHIIVDGELPTISTQALKEQFEKASKEKVIQSDRGTNSLGKQIKKIQLQGQETCILCQKTVYPMECLVADKQIYHKTCFSCTYCSSKLRLGNYASLHGQIYCKPHFKQLFKSKGNYYEGFGHKQHKEQWNSKAPKGSVSNIDIEGTHLCKITVMESNTEMETEPVLQSHAEQDYYNDFEDNLKKTMERGKLKIAWPPSSDTQKKPLAIEEEIKLGKPKWPPGDNEPQVRNANLNDLLVPEMELEIEDNLSASTKGATPGPAENGSSQVSNLEHGAPGCETETHENAKNGQANEIVSADVNASEAPGDGKESGINAGESSEIVVESVVKENGFGGVDELVTENHRD</sequence>
<dbReference type="PROSITE" id="PS00478">
    <property type="entry name" value="LIM_DOMAIN_1"/>
    <property type="match status" value="1"/>
</dbReference>
<dbReference type="Gene3D" id="2.10.110.10">
    <property type="entry name" value="Cysteine Rich Protein"/>
    <property type="match status" value="1"/>
</dbReference>
<evidence type="ECO:0000256" key="1">
    <source>
        <dbReference type="ARBA" id="ARBA00022723"/>
    </source>
</evidence>
<evidence type="ECO:0000259" key="6">
    <source>
        <dbReference type="PROSITE" id="PS50023"/>
    </source>
</evidence>